<name>A0AA39ITX8_9BILA</name>
<evidence type="ECO:0000313" key="3">
    <source>
        <dbReference type="Proteomes" id="UP001175271"/>
    </source>
</evidence>
<gene>
    <name evidence="2" type="ORF">QR680_011203</name>
</gene>
<evidence type="ECO:0000313" key="2">
    <source>
        <dbReference type="EMBL" id="KAK0429114.1"/>
    </source>
</evidence>
<dbReference type="Proteomes" id="UP001175271">
    <property type="component" value="Unassembled WGS sequence"/>
</dbReference>
<comment type="caution">
    <text evidence="2">The sequence shown here is derived from an EMBL/GenBank/DDBJ whole genome shotgun (WGS) entry which is preliminary data.</text>
</comment>
<evidence type="ECO:0000256" key="1">
    <source>
        <dbReference type="SAM" id="MobiDB-lite"/>
    </source>
</evidence>
<dbReference type="EMBL" id="JAUCMV010000001">
    <property type="protein sequence ID" value="KAK0429114.1"/>
    <property type="molecule type" value="Genomic_DNA"/>
</dbReference>
<evidence type="ECO:0008006" key="4">
    <source>
        <dbReference type="Google" id="ProtNLM"/>
    </source>
</evidence>
<dbReference type="AlphaFoldDB" id="A0AA39ITX8"/>
<reference evidence="2" key="1">
    <citation type="submission" date="2023-06" db="EMBL/GenBank/DDBJ databases">
        <title>Genomic analysis of the entomopathogenic nematode Steinernema hermaphroditum.</title>
        <authorList>
            <person name="Schwarz E.M."/>
            <person name="Heppert J.K."/>
            <person name="Baniya A."/>
            <person name="Schwartz H.T."/>
            <person name="Tan C.-H."/>
            <person name="Antoshechkin I."/>
            <person name="Sternberg P.W."/>
            <person name="Goodrich-Blair H."/>
            <person name="Dillman A.R."/>
        </authorList>
    </citation>
    <scope>NUCLEOTIDE SEQUENCE</scope>
    <source>
        <strain evidence="2">PS9179</strain>
        <tissue evidence="2">Whole animal</tissue>
    </source>
</reference>
<sequence length="394" mass="45510">MFWSPSHSSFMEFLSYDFLDQLCAHLRSDQLRNALKLSCGRWNDLAQTHLKNRRHFNADIKFYYDSDDRRLFDDNRCVLKIELASQETNSPCLNLDYLKRMDRFVKFQNLIIGFAPYAGGALNENFAKVTDYITSRLESNSLLDIKASGSRNINAKELMVSLTSVKFLNFEKVSIQASNAFENFAFCDEFLELQVDQNAHLKELSMRTEANIVGNTGLEALRRYVYKKGPKTLNQKGLFVGDTFAALLEKWTEDPSFELELFINGLPQNGRQKYFVDRDGTTEQQLAEHMHYLAEDQLENLNENRWYGRDHPSHPKACVIASWECYLVWTDFRIHFCADKSTLSEVKQNYLAKKCIRNKCKLLHPDNNSTTDHSSDESCESTDNGSDVSDLLLI</sequence>
<proteinExistence type="predicted"/>
<organism evidence="2 3">
    <name type="scientific">Steinernema hermaphroditum</name>
    <dbReference type="NCBI Taxonomy" id="289476"/>
    <lineage>
        <taxon>Eukaryota</taxon>
        <taxon>Metazoa</taxon>
        <taxon>Ecdysozoa</taxon>
        <taxon>Nematoda</taxon>
        <taxon>Chromadorea</taxon>
        <taxon>Rhabditida</taxon>
        <taxon>Tylenchina</taxon>
        <taxon>Panagrolaimomorpha</taxon>
        <taxon>Strongyloidoidea</taxon>
        <taxon>Steinernematidae</taxon>
        <taxon>Steinernema</taxon>
    </lineage>
</organism>
<accession>A0AA39ITX8</accession>
<protein>
    <recommendedName>
        <fullName evidence="4">F-box domain-containing protein</fullName>
    </recommendedName>
</protein>
<feature type="region of interest" description="Disordered" evidence="1">
    <location>
        <begin position="367"/>
        <end position="389"/>
    </location>
</feature>
<keyword evidence="3" id="KW-1185">Reference proteome</keyword>